<dbReference type="GO" id="GO:0005525">
    <property type="term" value="F:GTP binding"/>
    <property type="evidence" value="ECO:0007669"/>
    <property type="project" value="UniProtKB-KW"/>
</dbReference>
<accession>A0A316UVE0</accession>
<dbReference type="AlphaFoldDB" id="A0A316UVE0"/>
<evidence type="ECO:0000313" key="11">
    <source>
        <dbReference type="Proteomes" id="UP000245884"/>
    </source>
</evidence>
<comment type="similarity">
    <text evidence="1 8">Belongs to the GPN-loop GTPase family.</text>
</comment>
<name>A0A316UVE0_9BASI</name>
<dbReference type="PANTHER" id="PTHR21231:SF7">
    <property type="entry name" value="GPN-LOOP GTPASE 3"/>
    <property type="match status" value="1"/>
</dbReference>
<dbReference type="Proteomes" id="UP000245884">
    <property type="component" value="Unassembled WGS sequence"/>
</dbReference>
<dbReference type="RefSeq" id="XP_025363804.1">
    <property type="nucleotide sequence ID" value="XM_025507698.1"/>
</dbReference>
<dbReference type="PANTHER" id="PTHR21231">
    <property type="entry name" value="XPA-BINDING PROTEIN 1-RELATED"/>
    <property type="match status" value="1"/>
</dbReference>
<dbReference type="CDD" id="cd17872">
    <property type="entry name" value="GPN3"/>
    <property type="match status" value="1"/>
</dbReference>
<keyword evidence="4 8" id="KW-0378">Hydrolase</keyword>
<evidence type="ECO:0000256" key="2">
    <source>
        <dbReference type="ARBA" id="ARBA00014587"/>
    </source>
</evidence>
<dbReference type="InterPro" id="IPR027417">
    <property type="entry name" value="P-loop_NTPase"/>
</dbReference>
<keyword evidence="3 8" id="KW-0547">Nucleotide-binding</keyword>
<dbReference type="EMBL" id="KZ819664">
    <property type="protein sequence ID" value="PWN29192.1"/>
    <property type="molecule type" value="Genomic_DNA"/>
</dbReference>
<dbReference type="OrthoDB" id="5839at2759"/>
<evidence type="ECO:0000256" key="5">
    <source>
        <dbReference type="ARBA" id="ARBA00023134"/>
    </source>
</evidence>
<keyword evidence="5 8" id="KW-0342">GTP-binding</keyword>
<evidence type="ECO:0000256" key="4">
    <source>
        <dbReference type="ARBA" id="ARBA00022801"/>
    </source>
</evidence>
<evidence type="ECO:0000256" key="3">
    <source>
        <dbReference type="ARBA" id="ARBA00022741"/>
    </source>
</evidence>
<evidence type="ECO:0000256" key="9">
    <source>
        <dbReference type="SAM" id="MobiDB-lite"/>
    </source>
</evidence>
<dbReference type="SUPFAM" id="SSF52540">
    <property type="entry name" value="P-loop containing nucleoside triphosphate hydrolases"/>
    <property type="match status" value="1"/>
</dbReference>
<gene>
    <name evidence="10" type="ORF">BDZ90DRAFT_250569</name>
</gene>
<evidence type="ECO:0000313" key="10">
    <source>
        <dbReference type="EMBL" id="PWN29192.1"/>
    </source>
</evidence>
<reference evidence="10 11" key="1">
    <citation type="journal article" date="2018" name="Mol. Biol. Evol.">
        <title>Broad Genomic Sampling Reveals a Smut Pathogenic Ancestry of the Fungal Clade Ustilaginomycotina.</title>
        <authorList>
            <person name="Kijpornyongpan T."/>
            <person name="Mondo S.J."/>
            <person name="Barry K."/>
            <person name="Sandor L."/>
            <person name="Lee J."/>
            <person name="Lipzen A."/>
            <person name="Pangilinan J."/>
            <person name="LaButti K."/>
            <person name="Hainaut M."/>
            <person name="Henrissat B."/>
            <person name="Grigoriev I.V."/>
            <person name="Spatafora J.W."/>
            <person name="Aime M.C."/>
        </authorList>
    </citation>
    <scope>NUCLEOTIDE SEQUENCE [LARGE SCALE GENOMIC DNA]</scope>
    <source>
        <strain evidence="10 11">MCA 5214</strain>
    </source>
</reference>
<comment type="subunit">
    <text evidence="7">Heterodimers with GPN1 or GPN2. Binds to RNA polymerase II (RNAPII).</text>
</comment>
<dbReference type="Gene3D" id="3.40.50.300">
    <property type="entry name" value="P-loop containing nucleotide triphosphate hydrolases"/>
    <property type="match status" value="1"/>
</dbReference>
<proteinExistence type="inferred from homology"/>
<dbReference type="GeneID" id="37029521"/>
<dbReference type="InterPro" id="IPR004130">
    <property type="entry name" value="Gpn"/>
</dbReference>
<evidence type="ECO:0000256" key="8">
    <source>
        <dbReference type="RuleBase" id="RU365059"/>
    </source>
</evidence>
<feature type="compositionally biased region" description="Acidic residues" evidence="9">
    <location>
        <begin position="280"/>
        <end position="301"/>
    </location>
</feature>
<dbReference type="FunFam" id="3.40.50.300:FF:000552">
    <property type="entry name" value="GPN-loop GTPase 3"/>
    <property type="match status" value="1"/>
</dbReference>
<comment type="function">
    <text evidence="6 8">Small GTPase required for proper nuclear import of RNA polymerase II and III (RNAPII and RNAPIII). May act at an RNAP assembly step prior to nuclear import.</text>
</comment>
<keyword evidence="11" id="KW-1185">Reference proteome</keyword>
<evidence type="ECO:0000256" key="1">
    <source>
        <dbReference type="ARBA" id="ARBA00005290"/>
    </source>
</evidence>
<dbReference type="GO" id="GO:0003924">
    <property type="term" value="F:GTPase activity"/>
    <property type="evidence" value="ECO:0007669"/>
    <property type="project" value="TreeGrafter"/>
</dbReference>
<feature type="region of interest" description="Disordered" evidence="9">
    <location>
        <begin position="266"/>
        <end position="317"/>
    </location>
</feature>
<evidence type="ECO:0000256" key="7">
    <source>
        <dbReference type="ARBA" id="ARBA00061952"/>
    </source>
</evidence>
<dbReference type="InterPro" id="IPR030228">
    <property type="entry name" value="Gpn3"/>
</dbReference>
<dbReference type="Pfam" id="PF03029">
    <property type="entry name" value="ATP_bind_1"/>
    <property type="match status" value="1"/>
</dbReference>
<sequence>MGRYAVFISGPAGSGKSTLCSALIAHANTLGRNVHLVNLDPAAEHFTYTPTIDVRELVSLQDVMSELGLGPNGGLVYCFEYLLENLDWLEEQLGSFEDDYLIVDCPGQIELYTHTNLVQRVLSFLAVSHSFRLCQLYLLESHFVDDVTKFFAGTLSAMSAMINLEVPWINVLSKVDLLSRGTVGSTSSASGTSLAARRSLERYLDPDPLLLASSANASTNPRLHALNAAVVRLVDDFSVVHFLPSDANDEQSVGTLLSHIDHAMQYGEDEEPKEPRDMDRFEDEGDGPGDEQEEVERDFEDLLSGRSGVAGAGGIEI</sequence>
<evidence type="ECO:0000256" key="6">
    <source>
        <dbReference type="ARBA" id="ARBA00054449"/>
    </source>
</evidence>
<feature type="compositionally biased region" description="Gly residues" evidence="9">
    <location>
        <begin position="308"/>
        <end position="317"/>
    </location>
</feature>
<protein>
    <recommendedName>
        <fullName evidence="2 8">GPN-loop GTPase 3</fullName>
    </recommendedName>
</protein>
<organism evidence="10 11">
    <name type="scientific">Jaminaea rosea</name>
    <dbReference type="NCBI Taxonomy" id="1569628"/>
    <lineage>
        <taxon>Eukaryota</taxon>
        <taxon>Fungi</taxon>
        <taxon>Dikarya</taxon>
        <taxon>Basidiomycota</taxon>
        <taxon>Ustilaginomycotina</taxon>
        <taxon>Exobasidiomycetes</taxon>
        <taxon>Microstromatales</taxon>
        <taxon>Microstromatales incertae sedis</taxon>
        <taxon>Jaminaea</taxon>
    </lineage>
</organism>
<dbReference type="STRING" id="1569628.A0A316UVE0"/>